<comment type="caution">
    <text evidence="1">The sequence shown here is derived from an EMBL/GenBank/DDBJ whole genome shotgun (WGS) entry which is preliminary data.</text>
</comment>
<keyword evidence="2" id="KW-1185">Reference proteome</keyword>
<organism evidence="1 2">
    <name type="scientific">Kutzneria chonburiensis</name>
    <dbReference type="NCBI Taxonomy" id="1483604"/>
    <lineage>
        <taxon>Bacteria</taxon>
        <taxon>Bacillati</taxon>
        <taxon>Actinomycetota</taxon>
        <taxon>Actinomycetes</taxon>
        <taxon>Pseudonocardiales</taxon>
        <taxon>Pseudonocardiaceae</taxon>
        <taxon>Kutzneria</taxon>
    </lineage>
</organism>
<gene>
    <name evidence="1" type="ORF">ACFFH7_26830</name>
</gene>
<proteinExistence type="predicted"/>
<accession>A0ABV6MXW0</accession>
<dbReference type="EMBL" id="JBHLUD010000009">
    <property type="protein sequence ID" value="MFC0545150.1"/>
    <property type="molecule type" value="Genomic_DNA"/>
</dbReference>
<evidence type="ECO:0000313" key="2">
    <source>
        <dbReference type="Proteomes" id="UP001589810"/>
    </source>
</evidence>
<protein>
    <recommendedName>
        <fullName evidence="3">Tetratricopeptide repeat protein</fullName>
    </recommendedName>
</protein>
<evidence type="ECO:0008006" key="3">
    <source>
        <dbReference type="Google" id="ProtNLM"/>
    </source>
</evidence>
<name>A0ABV6MXW0_9PSEU</name>
<dbReference type="Gene3D" id="1.25.40.10">
    <property type="entry name" value="Tetratricopeptide repeat domain"/>
    <property type="match status" value="2"/>
</dbReference>
<dbReference type="RefSeq" id="WP_273935030.1">
    <property type="nucleotide sequence ID" value="NZ_CP097263.1"/>
</dbReference>
<dbReference type="Proteomes" id="UP001589810">
    <property type="component" value="Unassembled WGS sequence"/>
</dbReference>
<dbReference type="InterPro" id="IPR011990">
    <property type="entry name" value="TPR-like_helical_dom_sf"/>
</dbReference>
<evidence type="ECO:0000313" key="1">
    <source>
        <dbReference type="EMBL" id="MFC0545150.1"/>
    </source>
</evidence>
<sequence>MSREDKGAFDLPYQNLSSSAARLYRLLAMHPGADFAGDMADALDPNGAELLDVLEDAQLLRASHGDRYSFSPLAHGHALQQLHRTDSAAEQLEALRAMVWWYVDRVIGADQAISSGRWRLSPRYAEVPAFDGDDTEAMDLLEPDRANFVQVVTAAYESEMDDAVLALAEALWGLYFHRKLYTDWKTVNEVAVRAAVRRGDRRAEARMRCQLGFRHYELDDFVAAKAEFAVAVEVEPADHRQGLATDLGSLALAQYGLGAYAEALDCIERAIPLASQDQQRALLGHHRARFLSALGRYDEAFAGLGDALKHMQDKEDRYHEGRVLTSIGETFLRAGEPARAAAELGRALEAMVEKHRLFQEAVVRGLLSEAHEQLGHRDAALAEARKAHAILHVLEHPREPVARQRVDALS</sequence>
<dbReference type="SUPFAM" id="SSF48452">
    <property type="entry name" value="TPR-like"/>
    <property type="match status" value="1"/>
</dbReference>
<reference evidence="1 2" key="1">
    <citation type="submission" date="2024-09" db="EMBL/GenBank/DDBJ databases">
        <authorList>
            <person name="Sun Q."/>
            <person name="Mori K."/>
        </authorList>
    </citation>
    <scope>NUCLEOTIDE SEQUENCE [LARGE SCALE GENOMIC DNA]</scope>
    <source>
        <strain evidence="1 2">TBRC 1432</strain>
    </source>
</reference>